<dbReference type="CDD" id="cd01449">
    <property type="entry name" value="TST_Repeat_2"/>
    <property type="match status" value="1"/>
</dbReference>
<dbReference type="KEGG" id="qso:IRL76_02200"/>
<dbReference type="InterPro" id="IPR001763">
    <property type="entry name" value="Rhodanese-like_dom"/>
</dbReference>
<protein>
    <submittedName>
        <fullName evidence="4">Sulfurtransferase</fullName>
    </submittedName>
</protein>
<sequence length="281" mass="30153">MDRLVSTEWLAGELGADDLVVLDATQHLGGSDRDAAAEYLAGHIPGARFLDLASWTDPASATPKAVPDSAQFAERLGRMGIRPDTRVVLYDDSAIRSSARAWFIFDLHHFDNVAVLDGGLGKWKAEGSPLASGEESWSATEFPAGPQPRREVLDKAAVLGIAVSQSCQIVDARDAERFEGTSEDHVHGLAGGHIPGARNVHFRDLLNDDGTYRTPQEIDRLFRDAGIADDKPLVASCGSGMTACVLLFARELAGRGGALYDGSWMEWGADPETPKEKGAAR</sequence>
<proteinExistence type="predicted"/>
<evidence type="ECO:0000256" key="1">
    <source>
        <dbReference type="ARBA" id="ARBA00022679"/>
    </source>
</evidence>
<dbReference type="InterPro" id="IPR036873">
    <property type="entry name" value="Rhodanese-like_dom_sf"/>
</dbReference>
<dbReference type="SMART" id="SM00450">
    <property type="entry name" value="RHOD"/>
    <property type="match status" value="2"/>
</dbReference>
<organism evidence="4 5">
    <name type="scientific">Qipengyuania soli</name>
    <dbReference type="NCBI Taxonomy" id="2782568"/>
    <lineage>
        <taxon>Bacteria</taxon>
        <taxon>Pseudomonadati</taxon>
        <taxon>Pseudomonadota</taxon>
        <taxon>Alphaproteobacteria</taxon>
        <taxon>Sphingomonadales</taxon>
        <taxon>Erythrobacteraceae</taxon>
        <taxon>Qipengyuania</taxon>
    </lineage>
</organism>
<dbReference type="PROSITE" id="PS50206">
    <property type="entry name" value="RHODANESE_3"/>
    <property type="match status" value="2"/>
</dbReference>
<evidence type="ECO:0000259" key="3">
    <source>
        <dbReference type="PROSITE" id="PS50206"/>
    </source>
</evidence>
<dbReference type="InterPro" id="IPR045078">
    <property type="entry name" value="TST/MPST-like"/>
</dbReference>
<dbReference type="RefSeq" id="WP_200982755.1">
    <property type="nucleotide sequence ID" value="NZ_CP064654.1"/>
</dbReference>
<dbReference type="PROSITE" id="PS00380">
    <property type="entry name" value="RHODANESE_1"/>
    <property type="match status" value="1"/>
</dbReference>
<dbReference type="GO" id="GO:0004792">
    <property type="term" value="F:thiosulfate-cyanide sulfurtransferase activity"/>
    <property type="evidence" value="ECO:0007669"/>
    <property type="project" value="InterPro"/>
</dbReference>
<dbReference type="SUPFAM" id="SSF52821">
    <property type="entry name" value="Rhodanese/Cell cycle control phosphatase"/>
    <property type="match status" value="2"/>
</dbReference>
<reference evidence="4 5" key="1">
    <citation type="submission" date="2020-11" db="EMBL/GenBank/DDBJ databases">
        <title>The genome sequence of Erythrobacter sp. 6D36.</title>
        <authorList>
            <person name="Liu Y."/>
        </authorList>
    </citation>
    <scope>NUCLEOTIDE SEQUENCE [LARGE SCALE GENOMIC DNA]</scope>
    <source>
        <strain evidence="4 5">6D36</strain>
    </source>
</reference>
<gene>
    <name evidence="4" type="ORF">IRL76_02200</name>
</gene>
<dbReference type="AlphaFoldDB" id="A0A7S8F5D3"/>
<dbReference type="Gene3D" id="3.40.250.10">
    <property type="entry name" value="Rhodanese-like domain"/>
    <property type="match status" value="2"/>
</dbReference>
<keyword evidence="1 4" id="KW-0808">Transferase</keyword>
<keyword evidence="2" id="KW-0677">Repeat</keyword>
<dbReference type="PANTHER" id="PTHR11364">
    <property type="entry name" value="THIOSULFATE SULFERTANSFERASE"/>
    <property type="match status" value="1"/>
</dbReference>
<dbReference type="PANTHER" id="PTHR11364:SF27">
    <property type="entry name" value="SULFURTRANSFERASE"/>
    <property type="match status" value="1"/>
</dbReference>
<dbReference type="EMBL" id="CP064654">
    <property type="protein sequence ID" value="QPC99412.1"/>
    <property type="molecule type" value="Genomic_DNA"/>
</dbReference>
<accession>A0A7S8F5D3</accession>
<feature type="domain" description="Rhodanese" evidence="3">
    <location>
        <begin position="163"/>
        <end position="276"/>
    </location>
</feature>
<feature type="domain" description="Rhodanese" evidence="3">
    <location>
        <begin position="15"/>
        <end position="132"/>
    </location>
</feature>
<keyword evidence="5" id="KW-1185">Reference proteome</keyword>
<dbReference type="CDD" id="cd01448">
    <property type="entry name" value="TST_Repeat_1"/>
    <property type="match status" value="1"/>
</dbReference>
<evidence type="ECO:0000256" key="2">
    <source>
        <dbReference type="ARBA" id="ARBA00022737"/>
    </source>
</evidence>
<dbReference type="Proteomes" id="UP000594459">
    <property type="component" value="Chromosome"/>
</dbReference>
<evidence type="ECO:0000313" key="5">
    <source>
        <dbReference type="Proteomes" id="UP000594459"/>
    </source>
</evidence>
<name>A0A7S8F5D3_9SPHN</name>
<dbReference type="Pfam" id="PF00581">
    <property type="entry name" value="Rhodanese"/>
    <property type="match status" value="2"/>
</dbReference>
<evidence type="ECO:0000313" key="4">
    <source>
        <dbReference type="EMBL" id="QPC99412.1"/>
    </source>
</evidence>
<dbReference type="InterPro" id="IPR001307">
    <property type="entry name" value="Thiosulphate_STrfase_CS"/>
</dbReference>